<protein>
    <submittedName>
        <fullName evidence="1">Uncharacterized protein</fullName>
    </submittedName>
</protein>
<reference evidence="1" key="1">
    <citation type="submission" date="2018-02" db="EMBL/GenBank/DDBJ databases">
        <title>The genomes of Aspergillus section Nigri reveals drivers in fungal speciation.</title>
        <authorList>
            <consortium name="DOE Joint Genome Institute"/>
            <person name="Vesth T.C."/>
            <person name="Nybo J."/>
            <person name="Theobald S."/>
            <person name="Brandl J."/>
            <person name="Frisvad J.C."/>
            <person name="Nielsen K.F."/>
            <person name="Lyhne E.K."/>
            <person name="Kogle M.E."/>
            <person name="Kuo A."/>
            <person name="Riley R."/>
            <person name="Clum A."/>
            <person name="Nolan M."/>
            <person name="Lipzen A."/>
            <person name="Salamov A."/>
            <person name="Henrissat B."/>
            <person name="Wiebenga A."/>
            <person name="De vries R.P."/>
            <person name="Grigoriev I.V."/>
            <person name="Mortensen U.H."/>
            <person name="Andersen M.R."/>
            <person name="Baker S.E."/>
        </authorList>
    </citation>
    <scope>NUCLEOTIDE SEQUENCE</scope>
    <source>
        <strain evidence="1">CBS 621.78</strain>
    </source>
</reference>
<proteinExistence type="predicted"/>
<evidence type="ECO:0000313" key="2">
    <source>
        <dbReference type="Proteomes" id="UP000249057"/>
    </source>
</evidence>
<dbReference type="Proteomes" id="UP000249057">
    <property type="component" value="Unassembled WGS sequence"/>
</dbReference>
<accession>A0ACD1GMB3</accession>
<gene>
    <name evidence="1" type="ORF">BO95DRAFT_478874</name>
</gene>
<evidence type="ECO:0000313" key="1">
    <source>
        <dbReference type="EMBL" id="RAH50424.1"/>
    </source>
</evidence>
<sequence>MSPVILCPDVPALFRITRNNIGHSEKAANPVIPTPTQGLRAHHGDSDLQTDRSPAFMCGDLEVFGIRWAIYTRVDRNGSVVDLNQQTAPGPVGCRFDLRAERSNSSLTHHLHIDLSAFPTPVSAVIHDQLLVVHLGKAQIHLNLATSWMAENPYFDGELQATARVLGVEVKLHSFRFQRRGLSLFQETLGNKTLETVMKFLREVFGKLVADDSVFIRAVTQIAGGSMKVKVMKTLLNVRRGAREDATSMVKQLELPENEAALLLGQVLLTVENLMQNFLVASLRD</sequence>
<name>A0ACD1GMB3_9EURO</name>
<dbReference type="EMBL" id="KZ825314">
    <property type="protein sequence ID" value="RAH50424.1"/>
    <property type="molecule type" value="Genomic_DNA"/>
</dbReference>
<organism evidence="1 2">
    <name type="scientific">Aspergillus brunneoviolaceus CBS 621.78</name>
    <dbReference type="NCBI Taxonomy" id="1450534"/>
    <lineage>
        <taxon>Eukaryota</taxon>
        <taxon>Fungi</taxon>
        <taxon>Dikarya</taxon>
        <taxon>Ascomycota</taxon>
        <taxon>Pezizomycotina</taxon>
        <taxon>Eurotiomycetes</taxon>
        <taxon>Eurotiomycetidae</taxon>
        <taxon>Eurotiales</taxon>
        <taxon>Aspergillaceae</taxon>
        <taxon>Aspergillus</taxon>
        <taxon>Aspergillus subgen. Circumdati</taxon>
    </lineage>
</organism>
<keyword evidence="2" id="KW-1185">Reference proteome</keyword>